<dbReference type="InterPro" id="IPR036291">
    <property type="entry name" value="NAD(P)-bd_dom_sf"/>
</dbReference>
<dbReference type="Gene3D" id="3.40.50.720">
    <property type="entry name" value="NAD(P)-binding Rossmann-like Domain"/>
    <property type="match status" value="1"/>
</dbReference>
<dbReference type="PANTHER" id="PTHR24321">
    <property type="entry name" value="DEHYDROGENASES, SHORT CHAIN"/>
    <property type="match status" value="1"/>
</dbReference>
<dbReference type="OrthoDB" id="1888931at2759"/>
<dbReference type="SUPFAM" id="SSF51735">
    <property type="entry name" value="NAD(P)-binding Rossmann-fold domains"/>
    <property type="match status" value="1"/>
</dbReference>
<evidence type="ECO:0000313" key="4">
    <source>
        <dbReference type="Proteomes" id="UP000279236"/>
    </source>
</evidence>
<dbReference type="PANTHER" id="PTHR24321:SF8">
    <property type="entry name" value="ESTRADIOL 17-BETA-DEHYDROGENASE 8-RELATED"/>
    <property type="match status" value="1"/>
</dbReference>
<organism evidence="3 4">
    <name type="scientific">Apiotrichum porosum</name>
    <dbReference type="NCBI Taxonomy" id="105984"/>
    <lineage>
        <taxon>Eukaryota</taxon>
        <taxon>Fungi</taxon>
        <taxon>Dikarya</taxon>
        <taxon>Basidiomycota</taxon>
        <taxon>Agaricomycotina</taxon>
        <taxon>Tremellomycetes</taxon>
        <taxon>Trichosporonales</taxon>
        <taxon>Trichosporonaceae</taxon>
        <taxon>Apiotrichum</taxon>
    </lineage>
</organism>
<reference evidence="3 4" key="1">
    <citation type="submission" date="2018-11" db="EMBL/GenBank/DDBJ databases">
        <title>Genome sequence of Apiotrichum porosum DSM 27194.</title>
        <authorList>
            <person name="Aliyu H."/>
            <person name="Gorte O."/>
            <person name="Ochsenreither K."/>
        </authorList>
    </citation>
    <scope>NUCLEOTIDE SEQUENCE [LARGE SCALE GENOMIC DNA]</scope>
    <source>
        <strain evidence="3 4">DSM 27194</strain>
    </source>
</reference>
<dbReference type="InterPro" id="IPR002347">
    <property type="entry name" value="SDR_fam"/>
</dbReference>
<evidence type="ECO:0000256" key="1">
    <source>
        <dbReference type="ARBA" id="ARBA00006484"/>
    </source>
</evidence>
<proteinExistence type="inferred from homology"/>
<dbReference type="EMBL" id="RSCE01000007">
    <property type="protein sequence ID" value="RSH81171.1"/>
    <property type="molecule type" value="Genomic_DNA"/>
</dbReference>
<dbReference type="PRINTS" id="PR00081">
    <property type="entry name" value="GDHRDH"/>
</dbReference>
<gene>
    <name evidence="3" type="ORF">EHS24_008608</name>
</gene>
<dbReference type="GeneID" id="39593151"/>
<dbReference type="Proteomes" id="UP000279236">
    <property type="component" value="Unassembled WGS sequence"/>
</dbReference>
<comment type="caution">
    <text evidence="3">The sequence shown here is derived from an EMBL/GenBank/DDBJ whole genome shotgun (WGS) entry which is preliminary data.</text>
</comment>
<dbReference type="Pfam" id="PF13561">
    <property type="entry name" value="adh_short_C2"/>
    <property type="match status" value="1"/>
</dbReference>
<dbReference type="STRING" id="105984.A0A427XQU5"/>
<sequence>MGAYVASKHAIARLSKVGAIDYGKRAIRVNNLAPGFVDTTMVTAGVSAEQAEHVSTSCLNRMGRPEEIADVAVFLSSEGASFVTGTTWQVDGGYTAM</sequence>
<keyword evidence="2" id="KW-0560">Oxidoreductase</keyword>
<dbReference type="AlphaFoldDB" id="A0A427XQU5"/>
<comment type="similarity">
    <text evidence="1">Belongs to the short-chain dehydrogenases/reductases (SDR) family.</text>
</comment>
<name>A0A427XQU5_9TREE</name>
<dbReference type="RefSeq" id="XP_028475890.1">
    <property type="nucleotide sequence ID" value="XM_028623916.1"/>
</dbReference>
<accession>A0A427XQU5</accession>
<dbReference type="GO" id="GO:0016491">
    <property type="term" value="F:oxidoreductase activity"/>
    <property type="evidence" value="ECO:0007669"/>
    <property type="project" value="UniProtKB-KW"/>
</dbReference>
<keyword evidence="4" id="KW-1185">Reference proteome</keyword>
<evidence type="ECO:0000313" key="3">
    <source>
        <dbReference type="EMBL" id="RSH81171.1"/>
    </source>
</evidence>
<protein>
    <submittedName>
        <fullName evidence="3">Uncharacterized protein</fullName>
    </submittedName>
</protein>
<evidence type="ECO:0000256" key="2">
    <source>
        <dbReference type="ARBA" id="ARBA00023002"/>
    </source>
</evidence>